<evidence type="ECO:0000313" key="2">
    <source>
        <dbReference type="Proteomes" id="UP001320706"/>
    </source>
</evidence>
<proteinExistence type="predicted"/>
<name>A0ACC3SA15_9PEZI</name>
<comment type="caution">
    <text evidence="1">The sequence shown here is derived from an EMBL/GenBank/DDBJ whole genome shotgun (WGS) entry which is preliminary data.</text>
</comment>
<dbReference type="Proteomes" id="UP001320706">
    <property type="component" value="Unassembled WGS sequence"/>
</dbReference>
<evidence type="ECO:0000313" key="1">
    <source>
        <dbReference type="EMBL" id="KAK8203586.1"/>
    </source>
</evidence>
<protein>
    <submittedName>
        <fullName evidence="1">Uncharacterized protein</fullName>
    </submittedName>
</protein>
<sequence length="526" mass="57008">MSDFDQEKQTPGPTVTSAEKFAHETVAAGSGGEEVVYDGVLVHQDKGVLSKLRNLEAALDRKFGLETQAIDRVLPENKTHQPWHQQAVMALLWASGTMNISCFATGFLGWEFGLSLSQSICVTIFGTLLGAMITGWCATLGPGTGLRQISISRYSFGWWPSKIAAALNVISQIGWSSVGCITGGLALSAVSDGKVSLALGVVLIAVGSLSISFIGLRAILVYEKYAWLVFFIIFMVMYGETASHADTKTKSELAGADLSGQVLTLLAIVYGSSASWCSIVSDYYVKYPVDTSRTKVFLLTTFGLTIPTCIGMVLGCCVGSAMGTNQDWADTYDDLGVGYLIQSMLFPYGFAKFILVVLVLAGVGMNCINMYSAALSIQQFARPLATIPRFFWTIICFGVILALSLAGKNALLTVLQNFLALLGYWNTSFFVIVFVEHYLFRKGNLWNYDLEGWNDPAKLPVGIAGLSAFLVGFIGWMLGMVTTWYVGPVAARIGEGGGDIGNELTFVLTLITYIPVRYLELKWIGR</sequence>
<gene>
    <name evidence="1" type="ORF">M8818_005236</name>
</gene>
<dbReference type="EMBL" id="JAMKPW020000029">
    <property type="protein sequence ID" value="KAK8203586.1"/>
    <property type="molecule type" value="Genomic_DNA"/>
</dbReference>
<accession>A0ACC3SA15</accession>
<keyword evidence="2" id="KW-1185">Reference proteome</keyword>
<reference evidence="1" key="1">
    <citation type="submission" date="2024-02" db="EMBL/GenBank/DDBJ databases">
        <title>Metagenome Assembled Genome of Zalaria obscura JY119.</title>
        <authorList>
            <person name="Vighnesh L."/>
            <person name="Jagadeeshwari U."/>
            <person name="Venkata Ramana C."/>
            <person name="Sasikala C."/>
        </authorList>
    </citation>
    <scope>NUCLEOTIDE SEQUENCE</scope>
    <source>
        <strain evidence="1">JY119</strain>
    </source>
</reference>
<organism evidence="1 2">
    <name type="scientific">Zalaria obscura</name>
    <dbReference type="NCBI Taxonomy" id="2024903"/>
    <lineage>
        <taxon>Eukaryota</taxon>
        <taxon>Fungi</taxon>
        <taxon>Dikarya</taxon>
        <taxon>Ascomycota</taxon>
        <taxon>Pezizomycotina</taxon>
        <taxon>Dothideomycetes</taxon>
        <taxon>Dothideomycetidae</taxon>
        <taxon>Dothideales</taxon>
        <taxon>Zalariaceae</taxon>
        <taxon>Zalaria</taxon>
    </lineage>
</organism>